<dbReference type="InterPro" id="IPR042241">
    <property type="entry name" value="GCP_C_sf"/>
</dbReference>
<dbReference type="Proteomes" id="UP001209570">
    <property type="component" value="Unassembled WGS sequence"/>
</dbReference>
<feature type="domain" description="Gamma tubulin complex component protein N-terminal" evidence="8">
    <location>
        <begin position="507"/>
        <end position="804"/>
    </location>
</feature>
<keyword evidence="5" id="KW-0206">Cytoskeleton</keyword>
<dbReference type="Pfam" id="PF17681">
    <property type="entry name" value="GCP_N_terminal"/>
    <property type="match status" value="1"/>
</dbReference>
<evidence type="ECO:0000256" key="2">
    <source>
        <dbReference type="ARBA" id="ARBA00010337"/>
    </source>
</evidence>
<feature type="region of interest" description="Disordered" evidence="6">
    <location>
        <begin position="365"/>
        <end position="386"/>
    </location>
</feature>
<feature type="region of interest" description="Disordered" evidence="6">
    <location>
        <begin position="1"/>
        <end position="57"/>
    </location>
</feature>
<feature type="compositionally biased region" description="Low complexity" evidence="6">
    <location>
        <begin position="46"/>
        <end position="57"/>
    </location>
</feature>
<dbReference type="InterPro" id="IPR040457">
    <property type="entry name" value="GCP_C"/>
</dbReference>
<feature type="compositionally biased region" description="Basic and acidic residues" evidence="6">
    <location>
        <begin position="1"/>
        <end position="22"/>
    </location>
</feature>
<evidence type="ECO:0000256" key="5">
    <source>
        <dbReference type="ARBA" id="ARBA00023212"/>
    </source>
</evidence>
<dbReference type="PANTHER" id="PTHR19302:SF13">
    <property type="entry name" value="GAMMA-TUBULIN COMPLEX COMPONENT 2"/>
    <property type="match status" value="1"/>
</dbReference>
<comment type="subcellular location">
    <subcellularLocation>
        <location evidence="1">Cytoplasm</location>
        <location evidence="1">Cytoskeleton</location>
    </subcellularLocation>
</comment>
<evidence type="ECO:0000256" key="4">
    <source>
        <dbReference type="ARBA" id="ARBA00022701"/>
    </source>
</evidence>
<feature type="region of interest" description="Disordered" evidence="6">
    <location>
        <begin position="248"/>
        <end position="275"/>
    </location>
</feature>
<keyword evidence="3" id="KW-0963">Cytoplasm</keyword>
<evidence type="ECO:0000259" key="8">
    <source>
        <dbReference type="Pfam" id="PF17681"/>
    </source>
</evidence>
<dbReference type="GO" id="GO:0000930">
    <property type="term" value="C:gamma-tubulin complex"/>
    <property type="evidence" value="ECO:0007669"/>
    <property type="project" value="TreeGrafter"/>
</dbReference>
<accession>A0AAD5LMU4</accession>
<dbReference type="Gene3D" id="1.20.120.1900">
    <property type="entry name" value="Gamma-tubulin complex, C-terminal domain"/>
    <property type="match status" value="1"/>
</dbReference>
<comment type="caution">
    <text evidence="9">The sequence shown here is derived from an EMBL/GenBank/DDBJ whole genome shotgun (WGS) entry which is preliminary data.</text>
</comment>
<comment type="similarity">
    <text evidence="2">Belongs to the TUBGCP family.</text>
</comment>
<dbReference type="GO" id="GO:0007020">
    <property type="term" value="P:microtubule nucleation"/>
    <property type="evidence" value="ECO:0007669"/>
    <property type="project" value="InterPro"/>
</dbReference>
<dbReference type="Pfam" id="PF04130">
    <property type="entry name" value="GCP_C_terminal"/>
    <property type="match status" value="1"/>
</dbReference>
<dbReference type="GO" id="GO:0051011">
    <property type="term" value="F:microtubule minus-end binding"/>
    <property type="evidence" value="ECO:0007669"/>
    <property type="project" value="TreeGrafter"/>
</dbReference>
<dbReference type="InterPro" id="IPR041470">
    <property type="entry name" value="GCP_N"/>
</dbReference>
<evidence type="ECO:0000259" key="7">
    <source>
        <dbReference type="Pfam" id="PF04130"/>
    </source>
</evidence>
<reference evidence="9" key="1">
    <citation type="submission" date="2021-12" db="EMBL/GenBank/DDBJ databases">
        <title>Prjna785345.</title>
        <authorList>
            <person name="Rujirawat T."/>
            <person name="Krajaejun T."/>
        </authorList>
    </citation>
    <scope>NUCLEOTIDE SEQUENCE</scope>
    <source>
        <strain evidence="9">Pi057C3</strain>
    </source>
</reference>
<feature type="domain" description="Gamma tubulin complex component C-terminal" evidence="7">
    <location>
        <begin position="807"/>
        <end position="1210"/>
    </location>
</feature>
<dbReference type="InterPro" id="IPR007259">
    <property type="entry name" value="GCP"/>
</dbReference>
<evidence type="ECO:0000313" key="9">
    <source>
        <dbReference type="EMBL" id="KAJ0406521.1"/>
    </source>
</evidence>
<evidence type="ECO:0000313" key="10">
    <source>
        <dbReference type="Proteomes" id="UP001209570"/>
    </source>
</evidence>
<dbReference type="PANTHER" id="PTHR19302">
    <property type="entry name" value="GAMMA TUBULIN COMPLEX PROTEIN"/>
    <property type="match status" value="1"/>
</dbReference>
<keyword evidence="4" id="KW-0493">Microtubule</keyword>
<dbReference type="GO" id="GO:0000922">
    <property type="term" value="C:spindle pole"/>
    <property type="evidence" value="ECO:0007669"/>
    <property type="project" value="InterPro"/>
</dbReference>
<dbReference type="GO" id="GO:0031122">
    <property type="term" value="P:cytoplasmic microtubule organization"/>
    <property type="evidence" value="ECO:0007669"/>
    <property type="project" value="TreeGrafter"/>
</dbReference>
<dbReference type="GO" id="GO:0051225">
    <property type="term" value="P:spindle assembly"/>
    <property type="evidence" value="ECO:0007669"/>
    <property type="project" value="TreeGrafter"/>
</dbReference>
<sequence>MDPSRPRARDSGHERARHDPTDTRLAAAIATPSPAPARGAPSTAGSTTTLSPSDPLTPESRAEVLRMQAQQAARGAFNAVDMSPIVGPHELARGTHYTFTPNTHTLVSSQRFATPQALDSASQAKLSSFVKTIATAQQTLADSRSSATSSLRTSVDATPLSRSASASSLAAASSSISMSTATSNSNSAMTPAASTAWRRGSGSSEAALGLSSGSFKAEETKEPSRCGAEILYQSTVRLRLNNQQCLRISTTPPSRPADDAAQRMPSSAGGAAPTASQPEVFIDVAGNGLGDDPDQVFMLYNAENRSSRARVQFSDTVALYCVEGSCRGRFLSLDPTTQQLRVRRGPVITNNEKWRLVNPRVPAAQRARPSSQLFSESLGGSLPPSSLESAWEHDRAIGTSDAVMLQAYNAELLLSARRSSELSRAHVSIVAAAESESDAGDDRLVQQWELTKTNIPYDPAWNRSRGYLTGDALVQRRRRPRDDADAAHVNVPPLSSYPPSAQEALLVDDLLYSFVGIEGRYVTLEVNESTAPSAFSVHRSFRFTLPQSGMDPSLSALAARCFPLGEHYLSLVLYVDEFSRYEQGQVSHAFAAALKTLLKEYTVVVAQLEHQLQAAELTLQRLWFFVQPSLRTMETLRRLTDACRHSGGGGALLSEIQRMSASLAGDSAARQLFSFLLERASQPYLAMLERWIYHGDLVDPYDEFMVRGDATLRHEDLTQDPYSTYWDERFTLRPAQVPLFLSRVARKVLAAGKSLNIFRACERPLACPFAAPIAFADREAAYNELIDRAHAFASRALLQLIVQEHDLAGRLASLKHYFLMDQGDVFGDFLDAARAEMKLLTTRIAVSRLESLLHMSLQTSTCASDPYRDDLQCLLSPMSLLDQLNTIHERAKKAARDALSASTSSGAQDKLVGIPVVSAFNLDLRVRWPLSLVISCGALSKYQMLFRHLFYCKHVGKLLGDAWLTHQSVKELAVRAEFGRSFCLRQRMLHFQQNLLYYMTVEVISPRWHAFQRQLAAAETLDDILQHHVAFLDLCLKECLLSDPDLLRMIYLLMTHCATFVEHLEQITKPYLMDEETIKSEREDMRDRRAEKRAKAEADAAMQHFHRGAASGGGGGAGLARKKPLKRRESSYVDMRRQRIKAISDDLKMTVSAVDDGDAENHFRRRTSDLENLFDSSFREFMNQLIRRSRLEKDAHLSNLCTRLDYNGYYTASLGP</sequence>
<keyword evidence="10" id="KW-1185">Reference proteome</keyword>
<dbReference type="GO" id="GO:0000278">
    <property type="term" value="P:mitotic cell cycle"/>
    <property type="evidence" value="ECO:0007669"/>
    <property type="project" value="TreeGrafter"/>
</dbReference>
<feature type="region of interest" description="Disordered" evidence="6">
    <location>
        <begin position="180"/>
        <end position="200"/>
    </location>
</feature>
<evidence type="ECO:0000256" key="1">
    <source>
        <dbReference type="ARBA" id="ARBA00004245"/>
    </source>
</evidence>
<protein>
    <recommendedName>
        <fullName evidence="11">Spindle pole body component</fullName>
    </recommendedName>
</protein>
<evidence type="ECO:0000256" key="6">
    <source>
        <dbReference type="SAM" id="MobiDB-lite"/>
    </source>
</evidence>
<dbReference type="AlphaFoldDB" id="A0AAD5LMU4"/>
<dbReference type="GO" id="GO:0043015">
    <property type="term" value="F:gamma-tubulin binding"/>
    <property type="evidence" value="ECO:0007669"/>
    <property type="project" value="InterPro"/>
</dbReference>
<dbReference type="GO" id="GO:0005874">
    <property type="term" value="C:microtubule"/>
    <property type="evidence" value="ECO:0007669"/>
    <property type="project" value="UniProtKB-KW"/>
</dbReference>
<gene>
    <name evidence="9" type="ORF">P43SY_001452</name>
</gene>
<feature type="compositionally biased region" description="Low complexity" evidence="6">
    <location>
        <begin position="375"/>
        <end position="386"/>
    </location>
</feature>
<dbReference type="EMBL" id="JAKCXM010000032">
    <property type="protein sequence ID" value="KAJ0406521.1"/>
    <property type="molecule type" value="Genomic_DNA"/>
</dbReference>
<name>A0AAD5LMU4_PYTIN</name>
<feature type="compositionally biased region" description="Low complexity" evidence="6">
    <location>
        <begin position="265"/>
        <end position="275"/>
    </location>
</feature>
<feature type="region of interest" description="Disordered" evidence="6">
    <location>
        <begin position="140"/>
        <end position="164"/>
    </location>
</feature>
<proteinExistence type="inferred from homology"/>
<dbReference type="GO" id="GO:0051321">
    <property type="term" value="P:meiotic cell cycle"/>
    <property type="evidence" value="ECO:0007669"/>
    <property type="project" value="TreeGrafter"/>
</dbReference>
<organism evidence="9 10">
    <name type="scientific">Pythium insidiosum</name>
    <name type="common">Pythiosis disease agent</name>
    <dbReference type="NCBI Taxonomy" id="114742"/>
    <lineage>
        <taxon>Eukaryota</taxon>
        <taxon>Sar</taxon>
        <taxon>Stramenopiles</taxon>
        <taxon>Oomycota</taxon>
        <taxon>Peronosporomycetes</taxon>
        <taxon>Pythiales</taxon>
        <taxon>Pythiaceae</taxon>
        <taxon>Pythium</taxon>
    </lineage>
</organism>
<evidence type="ECO:0008006" key="11">
    <source>
        <dbReference type="Google" id="ProtNLM"/>
    </source>
</evidence>
<evidence type="ECO:0000256" key="3">
    <source>
        <dbReference type="ARBA" id="ARBA00022490"/>
    </source>
</evidence>